<dbReference type="Proteomes" id="UP000218238">
    <property type="component" value="Unassembled WGS sequence"/>
</dbReference>
<name>A0A2A2TF92_9CYAN</name>
<reference evidence="1 2" key="1">
    <citation type="submission" date="2017-08" db="EMBL/GenBank/DDBJ databases">
        <title>Draft genome sequence of filamentous cyanobacterium Calothrix elsteri CCALA 953.</title>
        <authorList>
            <person name="Gagunashvili A.N."/>
            <person name="Elster J."/>
            <person name="Andresson O.S."/>
        </authorList>
    </citation>
    <scope>NUCLEOTIDE SEQUENCE [LARGE SCALE GENOMIC DNA]</scope>
    <source>
        <strain evidence="1 2">CCALA 953</strain>
    </source>
</reference>
<evidence type="ECO:0000313" key="2">
    <source>
        <dbReference type="Proteomes" id="UP000218238"/>
    </source>
</evidence>
<dbReference type="EMBL" id="NTFS01000251">
    <property type="protein sequence ID" value="PAX52336.1"/>
    <property type="molecule type" value="Genomic_DNA"/>
</dbReference>
<accession>A0A2A2TF92</accession>
<comment type="caution">
    <text evidence="1">The sequence shown here is derived from an EMBL/GenBank/DDBJ whole genome shotgun (WGS) entry which is preliminary data.</text>
</comment>
<proteinExistence type="predicted"/>
<gene>
    <name evidence="1" type="ORF">CK510_19895</name>
</gene>
<organism evidence="1 2">
    <name type="scientific">Brunnivagina elsteri CCALA 953</name>
    <dbReference type="NCBI Taxonomy" id="987040"/>
    <lineage>
        <taxon>Bacteria</taxon>
        <taxon>Bacillati</taxon>
        <taxon>Cyanobacteriota</taxon>
        <taxon>Cyanophyceae</taxon>
        <taxon>Nostocales</taxon>
        <taxon>Calotrichaceae</taxon>
        <taxon>Brunnivagina</taxon>
    </lineage>
</organism>
<dbReference type="AlphaFoldDB" id="A0A2A2TF92"/>
<keyword evidence="2" id="KW-1185">Reference proteome</keyword>
<sequence>MVEGEFVVGSGVDEGDFVACVSCAVILDVEQGIGLRESRYCVDEGLFGVCVEEVGDLEG</sequence>
<evidence type="ECO:0000313" key="1">
    <source>
        <dbReference type="EMBL" id="PAX52336.1"/>
    </source>
</evidence>
<protein>
    <submittedName>
        <fullName evidence="1">Uncharacterized protein</fullName>
    </submittedName>
</protein>